<proteinExistence type="predicted"/>
<dbReference type="Proteomes" id="UP000178943">
    <property type="component" value="Unassembled WGS sequence"/>
</dbReference>
<sequence>MFIKNTIEEFLTTLASEQPTPGGGSVAGLANCLSASLLLMFCKLSIKNTNDEDKELFTKLLAETKDVMEHAKILIDKDADAFDNVIDAFKLPKITDTEKQLRTEKIQDAFYHAALVPLENIKISSDLLEITEEISSKGNQNALSDFKCAIYLAKAAYQCARENVLINLESIKNQEKKNHILQELHIFEKKL</sequence>
<dbReference type="InterPro" id="IPR036178">
    <property type="entry name" value="Formintransfe-cycloase-like_sf"/>
</dbReference>
<dbReference type="EMBL" id="MFGW01000250">
    <property type="protein sequence ID" value="OGF58397.1"/>
    <property type="molecule type" value="Genomic_DNA"/>
</dbReference>
<protein>
    <recommendedName>
        <fullName evidence="1">Cyclodeaminase/cyclohydrolase domain-containing protein</fullName>
    </recommendedName>
</protein>
<dbReference type="SUPFAM" id="SSF101262">
    <property type="entry name" value="Methenyltetrahydrofolate cyclohydrolase-like"/>
    <property type="match status" value="1"/>
</dbReference>
<evidence type="ECO:0000313" key="3">
    <source>
        <dbReference type="Proteomes" id="UP000178943"/>
    </source>
</evidence>
<organism evidence="2 3">
    <name type="scientific">Candidatus Fischerbacteria bacterium RBG_13_37_8</name>
    <dbReference type="NCBI Taxonomy" id="1817863"/>
    <lineage>
        <taxon>Bacteria</taxon>
        <taxon>Candidatus Fischeribacteriota</taxon>
    </lineage>
</organism>
<gene>
    <name evidence="2" type="ORF">A2Y62_15010</name>
</gene>
<name>A0A1F5V4P2_9BACT</name>
<evidence type="ECO:0000259" key="1">
    <source>
        <dbReference type="Pfam" id="PF04961"/>
    </source>
</evidence>
<feature type="domain" description="Cyclodeaminase/cyclohydrolase" evidence="1">
    <location>
        <begin position="6"/>
        <end position="184"/>
    </location>
</feature>
<dbReference type="InterPro" id="IPR007044">
    <property type="entry name" value="Cyclodeamin/CycHdrlase"/>
</dbReference>
<accession>A0A1F5V4P2</accession>
<dbReference type="Gene3D" id="1.20.120.680">
    <property type="entry name" value="Formiminotetrahydrofolate cyclodeaminase monomer, up-and-down helical bundle"/>
    <property type="match status" value="1"/>
</dbReference>
<dbReference type="Pfam" id="PF04961">
    <property type="entry name" value="FTCD_C"/>
    <property type="match status" value="1"/>
</dbReference>
<reference evidence="2 3" key="1">
    <citation type="journal article" date="2016" name="Nat. Commun.">
        <title>Thousands of microbial genomes shed light on interconnected biogeochemical processes in an aquifer system.</title>
        <authorList>
            <person name="Anantharaman K."/>
            <person name="Brown C.T."/>
            <person name="Hug L.A."/>
            <person name="Sharon I."/>
            <person name="Castelle C.J."/>
            <person name="Probst A.J."/>
            <person name="Thomas B.C."/>
            <person name="Singh A."/>
            <person name="Wilkins M.J."/>
            <person name="Karaoz U."/>
            <person name="Brodie E.L."/>
            <person name="Williams K.H."/>
            <person name="Hubbard S.S."/>
            <person name="Banfield J.F."/>
        </authorList>
    </citation>
    <scope>NUCLEOTIDE SEQUENCE [LARGE SCALE GENOMIC DNA]</scope>
</reference>
<comment type="caution">
    <text evidence="2">The sequence shown here is derived from an EMBL/GenBank/DDBJ whole genome shotgun (WGS) entry which is preliminary data.</text>
</comment>
<evidence type="ECO:0000313" key="2">
    <source>
        <dbReference type="EMBL" id="OGF58397.1"/>
    </source>
</evidence>
<dbReference type="STRING" id="1817863.A2Y62_15010"/>
<dbReference type="AlphaFoldDB" id="A0A1F5V4P2"/>
<dbReference type="GO" id="GO:0003824">
    <property type="term" value="F:catalytic activity"/>
    <property type="evidence" value="ECO:0007669"/>
    <property type="project" value="InterPro"/>
</dbReference>